<protein>
    <submittedName>
        <fullName evidence="2">Uncharacterized protein</fullName>
    </submittedName>
</protein>
<sequence length="100" mass="10646">MKQWRAPCGRDDYIQGFHHKPREVTRTTQESRADQELKSRVFTLSYSSSRAAATIVVVVVVAATILDVAVIVAAAAVEIAAAAAAAAAAVVVVVVVLKWQ</sequence>
<keyword evidence="1" id="KW-0812">Transmembrane</keyword>
<dbReference type="EMBL" id="BMAT01009025">
    <property type="protein sequence ID" value="GFR97034.1"/>
    <property type="molecule type" value="Genomic_DNA"/>
</dbReference>
<gene>
    <name evidence="2" type="ORF">ElyMa_004467100</name>
</gene>
<feature type="transmembrane region" description="Helical" evidence="1">
    <location>
        <begin position="79"/>
        <end position="97"/>
    </location>
</feature>
<dbReference type="Proteomes" id="UP000762676">
    <property type="component" value="Unassembled WGS sequence"/>
</dbReference>
<keyword evidence="1" id="KW-0472">Membrane</keyword>
<evidence type="ECO:0000256" key="1">
    <source>
        <dbReference type="SAM" id="Phobius"/>
    </source>
</evidence>
<evidence type="ECO:0000313" key="3">
    <source>
        <dbReference type="Proteomes" id="UP000762676"/>
    </source>
</evidence>
<feature type="transmembrane region" description="Helical" evidence="1">
    <location>
        <begin position="51"/>
        <end position="73"/>
    </location>
</feature>
<comment type="caution">
    <text evidence="2">The sequence shown here is derived from an EMBL/GenBank/DDBJ whole genome shotgun (WGS) entry which is preliminary data.</text>
</comment>
<organism evidence="2 3">
    <name type="scientific">Elysia marginata</name>
    <dbReference type="NCBI Taxonomy" id="1093978"/>
    <lineage>
        <taxon>Eukaryota</taxon>
        <taxon>Metazoa</taxon>
        <taxon>Spiralia</taxon>
        <taxon>Lophotrochozoa</taxon>
        <taxon>Mollusca</taxon>
        <taxon>Gastropoda</taxon>
        <taxon>Heterobranchia</taxon>
        <taxon>Euthyneura</taxon>
        <taxon>Panpulmonata</taxon>
        <taxon>Sacoglossa</taxon>
        <taxon>Placobranchoidea</taxon>
        <taxon>Plakobranchidae</taxon>
        <taxon>Elysia</taxon>
    </lineage>
</organism>
<proteinExistence type="predicted"/>
<dbReference type="AlphaFoldDB" id="A0AAV4HHB1"/>
<keyword evidence="3" id="KW-1185">Reference proteome</keyword>
<evidence type="ECO:0000313" key="2">
    <source>
        <dbReference type="EMBL" id="GFR97034.1"/>
    </source>
</evidence>
<name>A0AAV4HHB1_9GAST</name>
<accession>A0AAV4HHB1</accession>
<keyword evidence="1" id="KW-1133">Transmembrane helix</keyword>
<reference evidence="2 3" key="1">
    <citation type="journal article" date="2021" name="Elife">
        <title>Chloroplast acquisition without the gene transfer in kleptoplastic sea slugs, Plakobranchus ocellatus.</title>
        <authorList>
            <person name="Maeda T."/>
            <person name="Takahashi S."/>
            <person name="Yoshida T."/>
            <person name="Shimamura S."/>
            <person name="Takaki Y."/>
            <person name="Nagai Y."/>
            <person name="Toyoda A."/>
            <person name="Suzuki Y."/>
            <person name="Arimoto A."/>
            <person name="Ishii H."/>
            <person name="Satoh N."/>
            <person name="Nishiyama T."/>
            <person name="Hasebe M."/>
            <person name="Maruyama T."/>
            <person name="Minagawa J."/>
            <person name="Obokata J."/>
            <person name="Shigenobu S."/>
        </authorList>
    </citation>
    <scope>NUCLEOTIDE SEQUENCE [LARGE SCALE GENOMIC DNA]</scope>
</reference>